<dbReference type="SUPFAM" id="SSF52540">
    <property type="entry name" value="P-loop containing nucleoside triphosphate hydrolases"/>
    <property type="match status" value="1"/>
</dbReference>
<dbReference type="GO" id="GO:0005759">
    <property type="term" value="C:mitochondrial matrix"/>
    <property type="evidence" value="ECO:0007669"/>
    <property type="project" value="TreeGrafter"/>
</dbReference>
<evidence type="ECO:0000313" key="6">
    <source>
        <dbReference type="Proteomes" id="UP000681967"/>
    </source>
</evidence>
<dbReference type="EMBL" id="CAJOBI010053983">
    <property type="protein sequence ID" value="CAF4385425.1"/>
    <property type="molecule type" value="Genomic_DNA"/>
</dbReference>
<dbReference type="GO" id="GO:0003697">
    <property type="term" value="F:single-stranded DNA binding"/>
    <property type="evidence" value="ECO:0007669"/>
    <property type="project" value="TreeGrafter"/>
</dbReference>
<dbReference type="EMBL" id="CAJOBH010031204">
    <property type="protein sequence ID" value="CAF4278288.1"/>
    <property type="molecule type" value="Genomic_DNA"/>
</dbReference>
<dbReference type="GO" id="GO:0005524">
    <property type="term" value="F:ATP binding"/>
    <property type="evidence" value="ECO:0007669"/>
    <property type="project" value="InterPro"/>
</dbReference>
<protein>
    <submittedName>
        <fullName evidence="2">Uncharacterized protein</fullName>
    </submittedName>
</protein>
<dbReference type="GO" id="GO:0004252">
    <property type="term" value="F:serine-type endopeptidase activity"/>
    <property type="evidence" value="ECO:0007669"/>
    <property type="project" value="InterPro"/>
</dbReference>
<accession>A0A8S2TB29</accession>
<evidence type="ECO:0000313" key="1">
    <source>
        <dbReference type="EMBL" id="CAF4277119.1"/>
    </source>
</evidence>
<dbReference type="InterPro" id="IPR027417">
    <property type="entry name" value="P-loop_NTPase"/>
</dbReference>
<dbReference type="GO" id="GO:0051131">
    <property type="term" value="P:chaperone-mediated protein complex assembly"/>
    <property type="evidence" value="ECO:0007669"/>
    <property type="project" value="TreeGrafter"/>
</dbReference>
<sequence>MEVIEVSGYVAEEKLAIANNYLIPQASKQTAIKSDIIEITDKALIYLIKA</sequence>
<dbReference type="GO" id="GO:0004176">
    <property type="term" value="F:ATP-dependent peptidase activity"/>
    <property type="evidence" value="ECO:0007669"/>
    <property type="project" value="InterPro"/>
</dbReference>
<comment type="caution">
    <text evidence="2">The sequence shown here is derived from an EMBL/GenBank/DDBJ whole genome shotgun (WGS) entry which is preliminary data.</text>
</comment>
<dbReference type="Gene3D" id="1.10.8.60">
    <property type="match status" value="1"/>
</dbReference>
<dbReference type="EMBL" id="CAJOBJ010057332">
    <property type="protein sequence ID" value="CAF4402705.1"/>
    <property type="molecule type" value="Genomic_DNA"/>
</dbReference>
<dbReference type="EMBL" id="CAJOBJ010057406">
    <property type="protein sequence ID" value="CAF4403064.1"/>
    <property type="molecule type" value="Genomic_DNA"/>
</dbReference>
<dbReference type="GO" id="GO:0006515">
    <property type="term" value="P:protein quality control for misfolded or incompletely synthesized proteins"/>
    <property type="evidence" value="ECO:0007669"/>
    <property type="project" value="TreeGrafter"/>
</dbReference>
<dbReference type="Proteomes" id="UP000676336">
    <property type="component" value="Unassembled WGS sequence"/>
</dbReference>
<evidence type="ECO:0000313" key="2">
    <source>
        <dbReference type="EMBL" id="CAF4278288.1"/>
    </source>
</evidence>
<dbReference type="PANTHER" id="PTHR43718">
    <property type="entry name" value="LON PROTEASE"/>
    <property type="match status" value="1"/>
</dbReference>
<organism evidence="2 6">
    <name type="scientific">Rotaria magnacalcarata</name>
    <dbReference type="NCBI Taxonomy" id="392030"/>
    <lineage>
        <taxon>Eukaryota</taxon>
        <taxon>Metazoa</taxon>
        <taxon>Spiralia</taxon>
        <taxon>Gnathifera</taxon>
        <taxon>Rotifera</taxon>
        <taxon>Eurotatoria</taxon>
        <taxon>Bdelloidea</taxon>
        <taxon>Philodinida</taxon>
        <taxon>Philodinidae</taxon>
        <taxon>Rotaria</taxon>
    </lineage>
</organism>
<name>A0A8S2TB29_9BILA</name>
<dbReference type="EMBL" id="CAJOBH010030997">
    <property type="protein sequence ID" value="CAF4277119.1"/>
    <property type="molecule type" value="Genomic_DNA"/>
</dbReference>
<gene>
    <name evidence="1" type="ORF">BYL167_LOCUS26553</name>
    <name evidence="2" type="ORF">BYL167_LOCUS26599</name>
    <name evidence="4" type="ORF">GIL414_LOCUS30233</name>
    <name evidence="5" type="ORF">GIL414_LOCUS30251</name>
    <name evidence="3" type="ORF">SMN809_LOCUS29762</name>
</gene>
<dbReference type="InterPro" id="IPR027065">
    <property type="entry name" value="Lon_Prtase"/>
</dbReference>
<reference evidence="2" key="1">
    <citation type="submission" date="2021-02" db="EMBL/GenBank/DDBJ databases">
        <authorList>
            <person name="Nowell W R."/>
        </authorList>
    </citation>
    <scope>NUCLEOTIDE SEQUENCE</scope>
</reference>
<dbReference type="AlphaFoldDB" id="A0A8S2TB29"/>
<evidence type="ECO:0000313" key="3">
    <source>
        <dbReference type="EMBL" id="CAF4385425.1"/>
    </source>
</evidence>
<dbReference type="GO" id="GO:0007005">
    <property type="term" value="P:mitochondrion organization"/>
    <property type="evidence" value="ECO:0007669"/>
    <property type="project" value="TreeGrafter"/>
</dbReference>
<feature type="non-terminal residue" evidence="2">
    <location>
        <position position="1"/>
    </location>
</feature>
<dbReference type="PANTHER" id="PTHR43718:SF2">
    <property type="entry name" value="LON PROTEASE HOMOLOG, MITOCHONDRIAL"/>
    <property type="match status" value="1"/>
</dbReference>
<evidence type="ECO:0000313" key="5">
    <source>
        <dbReference type="EMBL" id="CAF4403064.1"/>
    </source>
</evidence>
<evidence type="ECO:0000313" key="4">
    <source>
        <dbReference type="EMBL" id="CAF4402705.1"/>
    </source>
</evidence>
<dbReference type="Proteomes" id="UP000681967">
    <property type="component" value="Unassembled WGS sequence"/>
</dbReference>
<proteinExistence type="predicted"/>
<dbReference type="Proteomes" id="UP000681720">
    <property type="component" value="Unassembled WGS sequence"/>
</dbReference>